<keyword evidence="4" id="KW-0560">Oxidoreductase</keyword>
<dbReference type="PANTHER" id="PTHR43557:SF2">
    <property type="entry name" value="RIESKE DOMAIN-CONTAINING PROTEIN-RELATED"/>
    <property type="match status" value="1"/>
</dbReference>
<reference evidence="7 8" key="1">
    <citation type="submission" date="2020-07" db="EMBL/GenBank/DDBJ databases">
        <title>Sequencing the genomes of 1000 actinobacteria strains.</title>
        <authorList>
            <person name="Klenk H.-P."/>
        </authorList>
    </citation>
    <scope>NUCLEOTIDE SEQUENCE [LARGE SCALE GENOMIC DNA]</scope>
    <source>
        <strain evidence="7 8">DSM 44749</strain>
    </source>
</reference>
<dbReference type="InterPro" id="IPR016156">
    <property type="entry name" value="FAD/NAD-linked_Rdtase_dimer_sf"/>
</dbReference>
<protein>
    <submittedName>
        <fullName evidence="7">NADPH-dependent 2,4-dienoyl-CoA reductase/sulfur reductase-like enzyme</fullName>
    </submittedName>
</protein>
<dbReference type="InterPro" id="IPR036188">
    <property type="entry name" value="FAD/NAD-bd_sf"/>
</dbReference>
<evidence type="ECO:0000256" key="4">
    <source>
        <dbReference type="ARBA" id="ARBA00023002"/>
    </source>
</evidence>
<feature type="domain" description="Reductase C-terminal" evidence="6">
    <location>
        <begin position="321"/>
        <end position="394"/>
    </location>
</feature>
<evidence type="ECO:0000313" key="8">
    <source>
        <dbReference type="Proteomes" id="UP000549695"/>
    </source>
</evidence>
<dbReference type="Gene3D" id="3.30.390.30">
    <property type="match status" value="1"/>
</dbReference>
<comment type="cofactor">
    <cofactor evidence="1">
        <name>FAD</name>
        <dbReference type="ChEBI" id="CHEBI:57692"/>
    </cofactor>
</comment>
<feature type="domain" description="FAD/NAD(P)-binding" evidence="5">
    <location>
        <begin position="6"/>
        <end position="302"/>
    </location>
</feature>
<keyword evidence="3" id="KW-0274">FAD</keyword>
<dbReference type="PRINTS" id="PR00368">
    <property type="entry name" value="FADPNR"/>
</dbReference>
<evidence type="ECO:0000256" key="2">
    <source>
        <dbReference type="ARBA" id="ARBA00022630"/>
    </source>
</evidence>
<dbReference type="InterPro" id="IPR028202">
    <property type="entry name" value="Reductase_C"/>
</dbReference>
<dbReference type="AlphaFoldDB" id="A0A852VZG2"/>
<organism evidence="7 8">
    <name type="scientific">Pseudonocardia alni</name>
    <name type="common">Amycolata alni</name>
    <dbReference type="NCBI Taxonomy" id="33907"/>
    <lineage>
        <taxon>Bacteria</taxon>
        <taxon>Bacillati</taxon>
        <taxon>Actinomycetota</taxon>
        <taxon>Actinomycetes</taxon>
        <taxon>Pseudonocardiales</taxon>
        <taxon>Pseudonocardiaceae</taxon>
        <taxon>Pseudonocardia</taxon>
    </lineage>
</organism>
<comment type="caution">
    <text evidence="7">The sequence shown here is derived from an EMBL/GenBank/DDBJ whole genome shotgun (WGS) entry which is preliminary data.</text>
</comment>
<gene>
    <name evidence="7" type="ORF">HDA37_001934</name>
</gene>
<evidence type="ECO:0000259" key="6">
    <source>
        <dbReference type="Pfam" id="PF14759"/>
    </source>
</evidence>
<dbReference type="Pfam" id="PF07992">
    <property type="entry name" value="Pyr_redox_2"/>
    <property type="match status" value="1"/>
</dbReference>
<evidence type="ECO:0000256" key="3">
    <source>
        <dbReference type="ARBA" id="ARBA00022827"/>
    </source>
</evidence>
<dbReference type="RefSeq" id="WP_179760887.1">
    <property type="nucleotide sequence ID" value="NZ_BAAAJZ010000015.1"/>
</dbReference>
<dbReference type="SUPFAM" id="SSF55424">
    <property type="entry name" value="FAD/NAD-linked reductases, dimerisation (C-terminal) domain"/>
    <property type="match status" value="1"/>
</dbReference>
<dbReference type="PRINTS" id="PR00411">
    <property type="entry name" value="PNDRDTASEI"/>
</dbReference>
<dbReference type="SUPFAM" id="SSF51905">
    <property type="entry name" value="FAD/NAD(P)-binding domain"/>
    <property type="match status" value="2"/>
</dbReference>
<name>A0A852VZG2_PSEA5</name>
<dbReference type="Proteomes" id="UP000549695">
    <property type="component" value="Unassembled WGS sequence"/>
</dbReference>
<keyword evidence="8" id="KW-1185">Reference proteome</keyword>
<dbReference type="InterPro" id="IPR050446">
    <property type="entry name" value="FAD-oxidoreductase/Apoptosis"/>
</dbReference>
<dbReference type="GO" id="GO:0016651">
    <property type="term" value="F:oxidoreductase activity, acting on NAD(P)H"/>
    <property type="evidence" value="ECO:0007669"/>
    <property type="project" value="TreeGrafter"/>
</dbReference>
<dbReference type="InterPro" id="IPR023753">
    <property type="entry name" value="FAD/NAD-binding_dom"/>
</dbReference>
<evidence type="ECO:0000256" key="1">
    <source>
        <dbReference type="ARBA" id="ARBA00001974"/>
    </source>
</evidence>
<dbReference type="EMBL" id="JACCCZ010000001">
    <property type="protein sequence ID" value="NYG01649.1"/>
    <property type="molecule type" value="Genomic_DNA"/>
</dbReference>
<dbReference type="GO" id="GO:0005737">
    <property type="term" value="C:cytoplasm"/>
    <property type="evidence" value="ECO:0007669"/>
    <property type="project" value="TreeGrafter"/>
</dbReference>
<evidence type="ECO:0000259" key="5">
    <source>
        <dbReference type="Pfam" id="PF07992"/>
    </source>
</evidence>
<proteinExistence type="predicted"/>
<dbReference type="GeneID" id="98051711"/>
<dbReference type="Pfam" id="PF14759">
    <property type="entry name" value="Reductase_C"/>
    <property type="match status" value="1"/>
</dbReference>
<dbReference type="Gene3D" id="3.50.50.60">
    <property type="entry name" value="FAD/NAD(P)-binding domain"/>
    <property type="match status" value="2"/>
</dbReference>
<keyword evidence="2" id="KW-0285">Flavoprotein</keyword>
<evidence type="ECO:0000313" key="7">
    <source>
        <dbReference type="EMBL" id="NYG01649.1"/>
    </source>
</evidence>
<accession>A0A852VZG2</accession>
<dbReference type="PANTHER" id="PTHR43557">
    <property type="entry name" value="APOPTOSIS-INDUCING FACTOR 1"/>
    <property type="match status" value="1"/>
</dbReference>
<sequence length="405" mass="42140">MSVPEHVLVVGAGLAGLRTVENLRRDGYEGRISLVGAEEHLPYDRPPLSKQFLAGEWERTKVDLCTAEDLDELGVRTHLGRSAVALRPAEDPADGSEVELDDGTVLHADAVVLAVGVTSRVLDDQPDSAHLLRAVDESEQLRDALASASSLLVVGAGFIGAEVASTARDRGVTVTVVETGSVPMARLLGEQAGAVVARLMGDAGVDLRTGVSVSELTDSGATLSDGSTVTADEIVVGVGGMLDLGWLEATGVDVADGIPCDHRGRVDGLPGVWAAGDAAAWTDPDTGERTRLEHWTSASDQAAAVAADITGTTPPPAAVPFFWSDQFGMKIQLVGRPDRADSLLPLHGEGLDDGPVKGTVLGYLRGDDLVAVAGFGAARLVARYRRPLAEGADRAATLELRDSLS</sequence>